<keyword evidence="2" id="KW-0853">WD repeat</keyword>
<dbReference type="SUPFAM" id="SSF50978">
    <property type="entry name" value="WD40 repeat-like"/>
    <property type="match status" value="1"/>
</dbReference>
<dbReference type="PANTHER" id="PTHR22836:SF0">
    <property type="entry name" value="PRE-MRNA 3' END PROCESSING PROTEIN WDR33"/>
    <property type="match status" value="1"/>
</dbReference>
<sequence length="242" mass="27057">MLPPAAMVHKPIEACATKFVHTSTNKVRCPVNASEYPVMLASDHQLAAFLLPVLRIFSCGEPAFACCGIGGPECAPSSYICFLLLPIDVVDPLQWTPEGRRLITGCSTGEFTLWNGMTFNFETILQLSPECRQAHDVAVRAMRWSHNDNWLVSADHNGVIKYWQSNMNNLKMFQGHREAIRDLSFSPTDSRFATASDDSTIKIWNFQEGMEDRTLTGRDPGFALYNDGEEFWLTGISGPLDF</sequence>
<keyword evidence="4" id="KW-1185">Reference proteome</keyword>
<dbReference type="Pfam" id="PF00400">
    <property type="entry name" value="WD40"/>
    <property type="match status" value="2"/>
</dbReference>
<feature type="repeat" description="WD" evidence="2">
    <location>
        <begin position="132"/>
        <end position="164"/>
    </location>
</feature>
<dbReference type="PROSITE" id="PS50082">
    <property type="entry name" value="WD_REPEATS_2"/>
    <property type="match status" value="2"/>
</dbReference>
<gene>
    <name evidence="3" type="ORF">BJ554DRAFT_6961</name>
</gene>
<dbReference type="OrthoDB" id="16717at2759"/>
<dbReference type="Proteomes" id="UP000673691">
    <property type="component" value="Unassembled WGS sequence"/>
</dbReference>
<dbReference type="PROSITE" id="PS50294">
    <property type="entry name" value="WD_REPEATS_REGION"/>
    <property type="match status" value="1"/>
</dbReference>
<dbReference type="InterPro" id="IPR045245">
    <property type="entry name" value="Pfs2-like"/>
</dbReference>
<dbReference type="InterPro" id="IPR015943">
    <property type="entry name" value="WD40/YVTN_repeat-like_dom_sf"/>
</dbReference>
<dbReference type="PANTHER" id="PTHR22836">
    <property type="entry name" value="WD40 REPEAT PROTEIN"/>
    <property type="match status" value="1"/>
</dbReference>
<evidence type="ECO:0000313" key="4">
    <source>
        <dbReference type="Proteomes" id="UP000673691"/>
    </source>
</evidence>
<dbReference type="GO" id="GO:0005847">
    <property type="term" value="C:mRNA cleavage and polyadenylation specificity factor complex"/>
    <property type="evidence" value="ECO:0007669"/>
    <property type="project" value="TreeGrafter"/>
</dbReference>
<dbReference type="InterPro" id="IPR001680">
    <property type="entry name" value="WD40_rpt"/>
</dbReference>
<protein>
    <recommendedName>
        <fullName evidence="1">Polyadenylation factor subunit 2</fullName>
    </recommendedName>
</protein>
<accession>A0A8H7ZWM9</accession>
<dbReference type="SMART" id="SM00320">
    <property type="entry name" value="WD40"/>
    <property type="match status" value="3"/>
</dbReference>
<dbReference type="AlphaFoldDB" id="A0A8H7ZWM9"/>
<organism evidence="3 4">
    <name type="scientific">Olpidium bornovanus</name>
    <dbReference type="NCBI Taxonomy" id="278681"/>
    <lineage>
        <taxon>Eukaryota</taxon>
        <taxon>Fungi</taxon>
        <taxon>Fungi incertae sedis</taxon>
        <taxon>Olpidiomycota</taxon>
        <taxon>Olpidiomycotina</taxon>
        <taxon>Olpidiomycetes</taxon>
        <taxon>Olpidiales</taxon>
        <taxon>Olpidiaceae</taxon>
        <taxon>Olpidium</taxon>
    </lineage>
</organism>
<proteinExistence type="predicted"/>
<reference evidence="3 4" key="1">
    <citation type="journal article" name="Sci. Rep.">
        <title>Genome-scale phylogenetic analyses confirm Olpidium as the closest living zoosporic fungus to the non-flagellated, terrestrial fungi.</title>
        <authorList>
            <person name="Chang Y."/>
            <person name="Rochon D."/>
            <person name="Sekimoto S."/>
            <person name="Wang Y."/>
            <person name="Chovatia M."/>
            <person name="Sandor L."/>
            <person name="Salamov A."/>
            <person name="Grigoriev I.V."/>
            <person name="Stajich J.E."/>
            <person name="Spatafora J.W."/>
        </authorList>
    </citation>
    <scope>NUCLEOTIDE SEQUENCE [LARGE SCALE GENOMIC DNA]</scope>
    <source>
        <strain evidence="3">S191</strain>
    </source>
</reference>
<evidence type="ECO:0000256" key="1">
    <source>
        <dbReference type="ARBA" id="ARBA00026154"/>
    </source>
</evidence>
<evidence type="ECO:0000256" key="2">
    <source>
        <dbReference type="PROSITE-ProRule" id="PRU00221"/>
    </source>
</evidence>
<feature type="repeat" description="WD" evidence="2">
    <location>
        <begin position="173"/>
        <end position="214"/>
    </location>
</feature>
<dbReference type="InterPro" id="IPR036322">
    <property type="entry name" value="WD40_repeat_dom_sf"/>
</dbReference>
<feature type="non-terminal residue" evidence="3">
    <location>
        <position position="242"/>
    </location>
</feature>
<dbReference type="Gene3D" id="2.130.10.10">
    <property type="entry name" value="YVTN repeat-like/Quinoprotein amine dehydrogenase"/>
    <property type="match status" value="1"/>
</dbReference>
<dbReference type="EMBL" id="JAEFCI010004468">
    <property type="protein sequence ID" value="KAG5460933.1"/>
    <property type="molecule type" value="Genomic_DNA"/>
</dbReference>
<name>A0A8H7ZWM9_9FUNG</name>
<evidence type="ECO:0000313" key="3">
    <source>
        <dbReference type="EMBL" id="KAG5460933.1"/>
    </source>
</evidence>
<comment type="caution">
    <text evidence="3">The sequence shown here is derived from an EMBL/GenBank/DDBJ whole genome shotgun (WGS) entry which is preliminary data.</text>
</comment>
<dbReference type="GO" id="GO:0031124">
    <property type="term" value="P:mRNA 3'-end processing"/>
    <property type="evidence" value="ECO:0007669"/>
    <property type="project" value="InterPro"/>
</dbReference>